<reference evidence="1" key="1">
    <citation type="submission" date="2021-01" db="EMBL/GenBank/DDBJ databases">
        <title>Phytophthora aleatoria, a newly-described species from Pinus radiata is distinct from Phytophthora cactorum isolates based on comparative genomics.</title>
        <authorList>
            <person name="Mcdougal R."/>
            <person name="Panda P."/>
            <person name="Williams N."/>
            <person name="Studholme D.J."/>
        </authorList>
    </citation>
    <scope>NUCLEOTIDE SEQUENCE</scope>
    <source>
        <strain evidence="1">NZFS 4037</strain>
    </source>
</reference>
<proteinExistence type="predicted"/>
<protein>
    <submittedName>
        <fullName evidence="1">Uncharacterized protein</fullName>
    </submittedName>
</protein>
<comment type="caution">
    <text evidence="1">The sequence shown here is derived from an EMBL/GenBank/DDBJ whole genome shotgun (WGS) entry which is preliminary data.</text>
</comment>
<sequence length="92" mass="10376">MRSDRELIQLNKGDIILLRGDFMYARAGYQANHECAHAYIDRPLYLRPAYEPPAQASQSIPRHVVFQECLLADFLTDTTMSEDTLGVNTGSS</sequence>
<accession>A0A8J5MF19</accession>
<keyword evidence="2" id="KW-1185">Reference proteome</keyword>
<dbReference type="AlphaFoldDB" id="A0A8J5MF19"/>
<dbReference type="EMBL" id="JAENGY010000823">
    <property type="protein sequence ID" value="KAG6956095.1"/>
    <property type="molecule type" value="Genomic_DNA"/>
</dbReference>
<dbReference type="Proteomes" id="UP000709295">
    <property type="component" value="Unassembled WGS sequence"/>
</dbReference>
<evidence type="ECO:0000313" key="2">
    <source>
        <dbReference type="Proteomes" id="UP000709295"/>
    </source>
</evidence>
<organism evidence="1 2">
    <name type="scientific">Phytophthora aleatoria</name>
    <dbReference type="NCBI Taxonomy" id="2496075"/>
    <lineage>
        <taxon>Eukaryota</taxon>
        <taxon>Sar</taxon>
        <taxon>Stramenopiles</taxon>
        <taxon>Oomycota</taxon>
        <taxon>Peronosporomycetes</taxon>
        <taxon>Peronosporales</taxon>
        <taxon>Peronosporaceae</taxon>
        <taxon>Phytophthora</taxon>
    </lineage>
</organism>
<gene>
    <name evidence="1" type="ORF">JG688_00011579</name>
</gene>
<evidence type="ECO:0000313" key="1">
    <source>
        <dbReference type="EMBL" id="KAG6956095.1"/>
    </source>
</evidence>
<name>A0A8J5MF19_9STRA</name>